<keyword evidence="2" id="KW-1185">Reference proteome</keyword>
<reference evidence="1 2" key="1">
    <citation type="submission" date="2021-06" db="EMBL/GenBank/DDBJ databases">
        <authorList>
            <person name="Palmer J.M."/>
        </authorList>
    </citation>
    <scope>NUCLEOTIDE SEQUENCE [LARGE SCALE GENOMIC DNA]</scope>
    <source>
        <strain evidence="1 2">XC_2019</strain>
        <tissue evidence="1">Muscle</tissue>
    </source>
</reference>
<dbReference type="EMBL" id="JAHRIN010053220">
    <property type="protein sequence ID" value="MEQ2210442.1"/>
    <property type="molecule type" value="Genomic_DNA"/>
</dbReference>
<dbReference type="Proteomes" id="UP001434883">
    <property type="component" value="Unassembled WGS sequence"/>
</dbReference>
<evidence type="ECO:0000313" key="2">
    <source>
        <dbReference type="Proteomes" id="UP001434883"/>
    </source>
</evidence>
<name>A0ABV0RSY9_9TELE</name>
<evidence type="ECO:0000313" key="1">
    <source>
        <dbReference type="EMBL" id="MEQ2210442.1"/>
    </source>
</evidence>
<protein>
    <submittedName>
        <fullName evidence="1">Uncharacterized protein</fullName>
    </submittedName>
</protein>
<comment type="caution">
    <text evidence="1">The sequence shown here is derived from an EMBL/GenBank/DDBJ whole genome shotgun (WGS) entry which is preliminary data.</text>
</comment>
<accession>A0ABV0RSY9</accession>
<organism evidence="1 2">
    <name type="scientific">Xenoophorus captivus</name>
    <dbReference type="NCBI Taxonomy" id="1517983"/>
    <lineage>
        <taxon>Eukaryota</taxon>
        <taxon>Metazoa</taxon>
        <taxon>Chordata</taxon>
        <taxon>Craniata</taxon>
        <taxon>Vertebrata</taxon>
        <taxon>Euteleostomi</taxon>
        <taxon>Actinopterygii</taxon>
        <taxon>Neopterygii</taxon>
        <taxon>Teleostei</taxon>
        <taxon>Neoteleostei</taxon>
        <taxon>Acanthomorphata</taxon>
        <taxon>Ovalentaria</taxon>
        <taxon>Atherinomorphae</taxon>
        <taxon>Cyprinodontiformes</taxon>
        <taxon>Goodeidae</taxon>
        <taxon>Xenoophorus</taxon>
    </lineage>
</organism>
<sequence length="101" mass="11430">MIGRVNAIKMISLPRFLDLFQNLDSITMTKAVTYTLASRQNEPPHSTAMEVSCRLTLCSLWMLSSTLSPGQLFLSTVHITRCPRLCVLTPFMYVFDSDDKL</sequence>
<gene>
    <name evidence="1" type="ORF">XENOCAPTIV_013470</name>
</gene>
<proteinExistence type="predicted"/>